<gene>
    <name evidence="2" type="ORF">VSS16_06775</name>
</gene>
<evidence type="ECO:0000313" key="3">
    <source>
        <dbReference type="Proteomes" id="UP001585080"/>
    </source>
</evidence>
<proteinExistence type="predicted"/>
<evidence type="ECO:0000256" key="1">
    <source>
        <dbReference type="SAM" id="MobiDB-lite"/>
    </source>
</evidence>
<name>A0ABV5E6G6_9ACTN</name>
<feature type="region of interest" description="Disordered" evidence="1">
    <location>
        <begin position="130"/>
        <end position="150"/>
    </location>
</feature>
<organism evidence="2 3">
    <name type="scientific">Streptomyces broussonetiae</name>
    <dbReference type="NCBI Taxonomy" id="2686304"/>
    <lineage>
        <taxon>Bacteria</taxon>
        <taxon>Bacillati</taxon>
        <taxon>Actinomycetota</taxon>
        <taxon>Actinomycetes</taxon>
        <taxon>Kitasatosporales</taxon>
        <taxon>Streptomycetaceae</taxon>
        <taxon>Streptomyces</taxon>
    </lineage>
</organism>
<reference evidence="2 3" key="1">
    <citation type="submission" date="2024-01" db="EMBL/GenBank/DDBJ databases">
        <title>Genome mining of biosynthetic gene clusters to explore secondary metabolites of Streptomyces sp.</title>
        <authorList>
            <person name="Baig A."/>
            <person name="Ajitkumar Shintre N."/>
            <person name="Kumar H."/>
            <person name="Anbarasu A."/>
            <person name="Ramaiah S."/>
        </authorList>
    </citation>
    <scope>NUCLEOTIDE SEQUENCE [LARGE SCALE GENOMIC DNA]</scope>
    <source>
        <strain evidence="2 3">A57</strain>
    </source>
</reference>
<comment type="caution">
    <text evidence="2">The sequence shown here is derived from an EMBL/GenBank/DDBJ whole genome shotgun (WGS) entry which is preliminary data.</text>
</comment>
<accession>A0ABV5E6G6</accession>
<keyword evidence="3" id="KW-1185">Reference proteome</keyword>
<dbReference type="Proteomes" id="UP001585080">
    <property type="component" value="Unassembled WGS sequence"/>
</dbReference>
<protein>
    <submittedName>
        <fullName evidence="2">Uncharacterized protein</fullName>
    </submittedName>
</protein>
<evidence type="ECO:0000313" key="2">
    <source>
        <dbReference type="EMBL" id="MFB8772438.1"/>
    </source>
</evidence>
<dbReference type="EMBL" id="JAYMRP010000004">
    <property type="protein sequence ID" value="MFB8772438.1"/>
    <property type="molecule type" value="Genomic_DNA"/>
</dbReference>
<sequence length="150" mass="16124">MTDSGPSETRPVAVLRAVSALRSLGVPHAEFEGREVEAGSWFADWTGEIPGTEGSPGSEVYVGLMGGAPDAPSARLLLDDWEFEDVTAEDVGELLRGVFTGAAAITRRRTFPFTATRVLECAVGPRRYSAAKPYDADERPQPWEQPLTSG</sequence>
<dbReference type="RefSeq" id="WP_376731389.1">
    <property type="nucleotide sequence ID" value="NZ_JAYMRP010000004.1"/>
</dbReference>